<evidence type="ECO:0000313" key="4">
    <source>
        <dbReference type="Proteomes" id="UP000091967"/>
    </source>
</evidence>
<sequence length="168" mass="19369">MNAFSSDRPPRYHPDRYRRPTRRPYNKNKNKNKNTNGNFIQRFISKYGTFAFIGVIVFLVVILGSCVAFCCRGKTPKGDEEAPAPEPEAEAPAEEEPKEEEEEEEEEEETKEDEAPNESQNMRILRAIAPPSARRAVDTIAMLENMMRNPDREREWMTFSTGSYFRAG</sequence>
<dbReference type="AlphaFoldDB" id="A0A1B8AKB2"/>
<evidence type="ECO:0000256" key="2">
    <source>
        <dbReference type="SAM" id="Phobius"/>
    </source>
</evidence>
<evidence type="ECO:0000256" key="1">
    <source>
        <dbReference type="SAM" id="MobiDB-lite"/>
    </source>
</evidence>
<feature type="compositionally biased region" description="Acidic residues" evidence="1">
    <location>
        <begin position="81"/>
        <end position="116"/>
    </location>
</feature>
<comment type="caution">
    <text evidence="3">The sequence shown here is derived from an EMBL/GenBank/DDBJ whole genome shotgun (WGS) entry which is preliminary data.</text>
</comment>
<keyword evidence="2" id="KW-1133">Transmembrane helix</keyword>
<feature type="compositionally biased region" description="Basic residues" evidence="1">
    <location>
        <begin position="19"/>
        <end position="32"/>
    </location>
</feature>
<feature type="transmembrane region" description="Helical" evidence="2">
    <location>
        <begin position="47"/>
        <end position="71"/>
    </location>
</feature>
<name>A0A1B8AKB2_FUSPO</name>
<dbReference type="Proteomes" id="UP000091967">
    <property type="component" value="Unassembled WGS sequence"/>
</dbReference>
<reference evidence="3 4" key="1">
    <citation type="submission" date="2016-06" db="EMBL/GenBank/DDBJ databases">
        <title>Living apart together: crosstalk between the core and supernumerary genomes in a fungal plant pathogen.</title>
        <authorList>
            <person name="Vanheule A."/>
            <person name="Audenaert K."/>
            <person name="Warris S."/>
            <person name="Van De Geest H."/>
            <person name="Schijlen E."/>
            <person name="Hofte M."/>
            <person name="De Saeger S."/>
            <person name="Haesaert G."/>
            <person name="Waalwijk C."/>
            <person name="Van Der Lee T."/>
        </authorList>
    </citation>
    <scope>NUCLEOTIDE SEQUENCE [LARGE SCALE GENOMIC DNA]</scope>
    <source>
        <strain evidence="3 4">2516</strain>
    </source>
</reference>
<feature type="compositionally biased region" description="Basic and acidic residues" evidence="1">
    <location>
        <begin position="8"/>
        <end position="18"/>
    </location>
</feature>
<feature type="region of interest" description="Disordered" evidence="1">
    <location>
        <begin position="1"/>
        <end position="36"/>
    </location>
</feature>
<keyword evidence="4" id="KW-1185">Reference proteome</keyword>
<evidence type="ECO:0000313" key="3">
    <source>
        <dbReference type="EMBL" id="OBS20950.1"/>
    </source>
</evidence>
<organism evidence="3 4">
    <name type="scientific">Fusarium poae</name>
    <dbReference type="NCBI Taxonomy" id="36050"/>
    <lineage>
        <taxon>Eukaryota</taxon>
        <taxon>Fungi</taxon>
        <taxon>Dikarya</taxon>
        <taxon>Ascomycota</taxon>
        <taxon>Pezizomycotina</taxon>
        <taxon>Sordariomycetes</taxon>
        <taxon>Hypocreomycetidae</taxon>
        <taxon>Hypocreales</taxon>
        <taxon>Nectriaceae</taxon>
        <taxon>Fusarium</taxon>
    </lineage>
</organism>
<accession>A0A1B8AKB2</accession>
<gene>
    <name evidence="3" type="ORF">FPOA_07290</name>
</gene>
<dbReference type="EMBL" id="LYXU01000003">
    <property type="protein sequence ID" value="OBS20950.1"/>
    <property type="molecule type" value="Genomic_DNA"/>
</dbReference>
<keyword evidence="2" id="KW-0472">Membrane</keyword>
<proteinExistence type="predicted"/>
<protein>
    <submittedName>
        <fullName evidence="3">Uncharacterized protein</fullName>
    </submittedName>
</protein>
<feature type="region of interest" description="Disordered" evidence="1">
    <location>
        <begin position="74"/>
        <end position="128"/>
    </location>
</feature>
<keyword evidence="2" id="KW-0812">Transmembrane</keyword>